<sequence>MTGRWAVTLLTAAGALVAGLAAQSAGAPLASLAWALLAGIGLSLMLRGFGLRIVGMLLVALAVGGVVWGVQSAQWVPVAGFAVAGVAALGFIAWGPGWRLRQRREREVQVDYWKAMDEGDDPTDEQGSHPGDKSG</sequence>
<protein>
    <recommendedName>
        <fullName evidence="5">Tryptophan-associated transmembrane protein</fullName>
    </recommendedName>
</protein>
<feature type="transmembrane region" description="Helical" evidence="2">
    <location>
        <begin position="31"/>
        <end position="46"/>
    </location>
</feature>
<name>A0A1Q2D1G7_9ACTN</name>
<evidence type="ECO:0008006" key="5">
    <source>
        <dbReference type="Google" id="ProtNLM"/>
    </source>
</evidence>
<keyword evidence="4" id="KW-1185">Reference proteome</keyword>
<gene>
    <name evidence="3" type="ORF">BW733_16105</name>
</gene>
<evidence type="ECO:0000313" key="4">
    <source>
        <dbReference type="Proteomes" id="UP000188235"/>
    </source>
</evidence>
<organism evidence="3 4">
    <name type="scientific">Tessaracoccus flavescens</name>
    <dbReference type="NCBI Taxonomy" id="399497"/>
    <lineage>
        <taxon>Bacteria</taxon>
        <taxon>Bacillati</taxon>
        <taxon>Actinomycetota</taxon>
        <taxon>Actinomycetes</taxon>
        <taxon>Propionibacteriales</taxon>
        <taxon>Propionibacteriaceae</taxon>
        <taxon>Tessaracoccus</taxon>
    </lineage>
</organism>
<accession>A0A1Q2D1G7</accession>
<proteinExistence type="predicted"/>
<feature type="compositionally biased region" description="Basic and acidic residues" evidence="1">
    <location>
        <begin position="126"/>
        <end position="135"/>
    </location>
</feature>
<evidence type="ECO:0000256" key="1">
    <source>
        <dbReference type="SAM" id="MobiDB-lite"/>
    </source>
</evidence>
<dbReference type="RefSeq" id="WP_077352026.1">
    <property type="nucleotide sequence ID" value="NZ_CP019607.1"/>
</dbReference>
<keyword evidence="2" id="KW-0812">Transmembrane</keyword>
<evidence type="ECO:0000313" key="3">
    <source>
        <dbReference type="EMBL" id="AQP52114.1"/>
    </source>
</evidence>
<dbReference type="KEGG" id="tfa:BW733_16105"/>
<feature type="region of interest" description="Disordered" evidence="1">
    <location>
        <begin position="114"/>
        <end position="135"/>
    </location>
</feature>
<feature type="transmembrane region" description="Helical" evidence="2">
    <location>
        <begin position="53"/>
        <end position="70"/>
    </location>
</feature>
<dbReference type="STRING" id="399497.BW733_16105"/>
<dbReference type="Proteomes" id="UP000188235">
    <property type="component" value="Chromosome"/>
</dbReference>
<dbReference type="EMBL" id="CP019607">
    <property type="protein sequence ID" value="AQP52114.1"/>
    <property type="molecule type" value="Genomic_DNA"/>
</dbReference>
<keyword evidence="2" id="KW-1133">Transmembrane helix</keyword>
<dbReference type="AlphaFoldDB" id="A0A1Q2D1G7"/>
<keyword evidence="2" id="KW-0472">Membrane</keyword>
<reference evidence="3 4" key="1">
    <citation type="journal article" date="2008" name="Int. J. Syst. Evol. Microbiol.">
        <title>Tessaracoccus flavescens sp. nov., isolated from marine sediment.</title>
        <authorList>
            <person name="Lee D.W."/>
            <person name="Lee S.D."/>
        </authorList>
    </citation>
    <scope>NUCLEOTIDE SEQUENCE [LARGE SCALE GENOMIC DNA]</scope>
    <source>
        <strain evidence="3 4">SST-39T</strain>
    </source>
</reference>
<evidence type="ECO:0000256" key="2">
    <source>
        <dbReference type="SAM" id="Phobius"/>
    </source>
</evidence>
<feature type="transmembrane region" description="Helical" evidence="2">
    <location>
        <begin position="76"/>
        <end position="96"/>
    </location>
</feature>